<protein>
    <submittedName>
        <fullName evidence="5">Uncharacterized protein</fullName>
    </submittedName>
</protein>
<sequence length="341" mass="38295">MCVDPSSVASIEQLASPCAMERQVCPAPLDLRLRRRQCQGRMDEAEEEEEDGEEALDTPPRMGSTCGWVCWRLRPYDSNWPGRRWRREIWNAPDERSEWEGMALETGRVLGEEREGRVQPATPVSEPPGTMAETEGNRTVAKPGISLPPRKRPYIAACEEKPAATLKASRSEESMAPSANRQEHVRLKTEPKDNFHHCDAQLQQLRPSPLPTVNGYPYMESIYMPYRLQLPYYTGVSKSCIPPASFPICPVPTHPLAVSSIPTFHPGPCLQLRSQEDILASDIAMATRQDEDGDTPLHIAVVQEDSTMVEKLIQLLRLGKKDLDIYNNLRQVGTARRPGTD</sequence>
<keyword evidence="1" id="KW-0677">Repeat</keyword>
<dbReference type="Proteomes" id="UP000288216">
    <property type="component" value="Unassembled WGS sequence"/>
</dbReference>
<dbReference type="EMBL" id="BFAA01015738">
    <property type="protein sequence ID" value="GCB78374.1"/>
    <property type="molecule type" value="Genomic_DNA"/>
</dbReference>
<feature type="compositionally biased region" description="Acidic residues" evidence="4">
    <location>
        <begin position="44"/>
        <end position="56"/>
    </location>
</feature>
<dbReference type="InterPro" id="IPR051070">
    <property type="entry name" value="NF-kappa-B_inhibitor"/>
</dbReference>
<evidence type="ECO:0000256" key="1">
    <source>
        <dbReference type="ARBA" id="ARBA00022737"/>
    </source>
</evidence>
<feature type="region of interest" description="Disordered" evidence="4">
    <location>
        <begin position="112"/>
        <end position="136"/>
    </location>
</feature>
<organism evidence="5 6">
    <name type="scientific">Scyliorhinus torazame</name>
    <name type="common">Cloudy catshark</name>
    <name type="synonym">Catulus torazame</name>
    <dbReference type="NCBI Taxonomy" id="75743"/>
    <lineage>
        <taxon>Eukaryota</taxon>
        <taxon>Metazoa</taxon>
        <taxon>Chordata</taxon>
        <taxon>Craniata</taxon>
        <taxon>Vertebrata</taxon>
        <taxon>Chondrichthyes</taxon>
        <taxon>Elasmobranchii</taxon>
        <taxon>Galeomorphii</taxon>
        <taxon>Galeoidea</taxon>
        <taxon>Carcharhiniformes</taxon>
        <taxon>Scyliorhinidae</taxon>
        <taxon>Scyliorhinus</taxon>
    </lineage>
</organism>
<accession>A0A401PZ04</accession>
<gene>
    <name evidence="5" type="ORF">scyTo_0020098</name>
</gene>
<dbReference type="PROSITE" id="PS50297">
    <property type="entry name" value="ANK_REP_REGION"/>
    <property type="match status" value="1"/>
</dbReference>
<feature type="region of interest" description="Disordered" evidence="4">
    <location>
        <begin position="42"/>
        <end position="61"/>
    </location>
</feature>
<comment type="caution">
    <text evidence="5">The sequence shown here is derived from an EMBL/GenBank/DDBJ whole genome shotgun (WGS) entry which is preliminary data.</text>
</comment>
<dbReference type="PANTHER" id="PTHR46680:SF2">
    <property type="entry name" value="NF-KAPPA-B INHIBITOR ZETA"/>
    <property type="match status" value="1"/>
</dbReference>
<dbReference type="InterPro" id="IPR036770">
    <property type="entry name" value="Ankyrin_rpt-contain_sf"/>
</dbReference>
<dbReference type="SUPFAM" id="SSF48403">
    <property type="entry name" value="Ankyrin repeat"/>
    <property type="match status" value="1"/>
</dbReference>
<name>A0A401PZ04_SCYTO</name>
<dbReference type="PROSITE" id="PS50088">
    <property type="entry name" value="ANK_REPEAT"/>
    <property type="match status" value="1"/>
</dbReference>
<keyword evidence="2 3" id="KW-0040">ANK repeat</keyword>
<evidence type="ECO:0000313" key="6">
    <source>
        <dbReference type="Proteomes" id="UP000288216"/>
    </source>
</evidence>
<keyword evidence="6" id="KW-1185">Reference proteome</keyword>
<evidence type="ECO:0000313" key="5">
    <source>
        <dbReference type="EMBL" id="GCB78374.1"/>
    </source>
</evidence>
<dbReference type="STRING" id="75743.A0A401PZ04"/>
<dbReference type="OrthoDB" id="10254947at2759"/>
<evidence type="ECO:0000256" key="4">
    <source>
        <dbReference type="SAM" id="MobiDB-lite"/>
    </source>
</evidence>
<dbReference type="GO" id="GO:0005829">
    <property type="term" value="C:cytosol"/>
    <property type="evidence" value="ECO:0007669"/>
    <property type="project" value="TreeGrafter"/>
</dbReference>
<evidence type="ECO:0000256" key="3">
    <source>
        <dbReference type="PROSITE-ProRule" id="PRU00023"/>
    </source>
</evidence>
<dbReference type="PANTHER" id="PTHR46680">
    <property type="entry name" value="NF-KAPPA-B INHIBITOR ALPHA"/>
    <property type="match status" value="1"/>
</dbReference>
<reference evidence="5 6" key="1">
    <citation type="journal article" date="2018" name="Nat. Ecol. Evol.">
        <title>Shark genomes provide insights into elasmobranch evolution and the origin of vertebrates.</title>
        <authorList>
            <person name="Hara Y"/>
            <person name="Yamaguchi K"/>
            <person name="Onimaru K"/>
            <person name="Kadota M"/>
            <person name="Koyanagi M"/>
            <person name="Keeley SD"/>
            <person name="Tatsumi K"/>
            <person name="Tanaka K"/>
            <person name="Motone F"/>
            <person name="Kageyama Y"/>
            <person name="Nozu R"/>
            <person name="Adachi N"/>
            <person name="Nishimura O"/>
            <person name="Nakagawa R"/>
            <person name="Tanegashima C"/>
            <person name="Kiyatake I"/>
            <person name="Matsumoto R"/>
            <person name="Murakumo K"/>
            <person name="Nishida K"/>
            <person name="Terakita A"/>
            <person name="Kuratani S"/>
            <person name="Sato K"/>
            <person name="Hyodo S Kuraku.S."/>
        </authorList>
    </citation>
    <scope>NUCLEOTIDE SEQUENCE [LARGE SCALE GENOMIC DNA]</scope>
</reference>
<dbReference type="GO" id="GO:0071356">
    <property type="term" value="P:cellular response to tumor necrosis factor"/>
    <property type="evidence" value="ECO:0007669"/>
    <property type="project" value="TreeGrafter"/>
</dbReference>
<evidence type="ECO:0000256" key="2">
    <source>
        <dbReference type="ARBA" id="ARBA00023043"/>
    </source>
</evidence>
<dbReference type="AlphaFoldDB" id="A0A401PZ04"/>
<feature type="repeat" description="ANK" evidence="3">
    <location>
        <begin position="292"/>
        <end position="314"/>
    </location>
</feature>
<proteinExistence type="predicted"/>
<dbReference type="InterPro" id="IPR002110">
    <property type="entry name" value="Ankyrin_rpt"/>
</dbReference>
<dbReference type="GO" id="GO:0051059">
    <property type="term" value="F:NF-kappaB binding"/>
    <property type="evidence" value="ECO:0007669"/>
    <property type="project" value="TreeGrafter"/>
</dbReference>